<dbReference type="InterPro" id="IPR013655">
    <property type="entry name" value="PAS_fold_3"/>
</dbReference>
<sequence length="213" mass="23518">MVVDADPSGTGDFEFVGSFRYLNADDRWEWSDAVAAMHGYAPGTVQPTTELVLSHKHPGDKSTVAEIIDRVRHHGAAFSSRHRIIDTRGDEHVVVVVADQLRGESGEVIGTSGFYVDVTQSFEADVQRSVSRYVADLDEKRAVIQQAVGMIRMAYGVSAGRAFDVLVWRSQETNVKLREIAERFVNRVSAAPLSGDARTRLDHVLLTAHQPDD</sequence>
<gene>
    <name evidence="2" type="ordered locus">Mycch_2711</name>
</gene>
<keyword evidence="3" id="KW-1185">Reference proteome</keyword>
<reference evidence="2 3" key="1">
    <citation type="submission" date="2012-06" db="EMBL/GenBank/DDBJ databases">
        <title>Complete sequence of chromosome of Mycobacterium chubuense NBB4.</title>
        <authorList>
            <consortium name="US DOE Joint Genome Institute"/>
            <person name="Lucas S."/>
            <person name="Han J."/>
            <person name="Lapidus A."/>
            <person name="Cheng J.-F."/>
            <person name="Goodwin L."/>
            <person name="Pitluck S."/>
            <person name="Peters L."/>
            <person name="Mikhailova N."/>
            <person name="Teshima H."/>
            <person name="Detter J.C."/>
            <person name="Han C."/>
            <person name="Tapia R."/>
            <person name="Land M."/>
            <person name="Hauser L."/>
            <person name="Kyrpides N."/>
            <person name="Ivanova N."/>
            <person name="Pagani I."/>
            <person name="Mattes T."/>
            <person name="Holmes A."/>
            <person name="Rutledge P."/>
            <person name="Paulsen I."/>
            <person name="Coleman N."/>
            <person name="Woyke T."/>
        </authorList>
    </citation>
    <scope>NUCLEOTIDE SEQUENCE [LARGE SCALE GENOMIC DNA]</scope>
    <source>
        <strain evidence="2 3">NBB4</strain>
    </source>
</reference>
<dbReference type="EMBL" id="CP003053">
    <property type="protein sequence ID" value="AFM17473.1"/>
    <property type="molecule type" value="Genomic_DNA"/>
</dbReference>
<dbReference type="Pfam" id="PF03861">
    <property type="entry name" value="ANTAR"/>
    <property type="match status" value="1"/>
</dbReference>
<dbReference type="HOGENOM" id="CLU_079046_2_1_11"/>
<dbReference type="RefSeq" id="WP_014815950.1">
    <property type="nucleotide sequence ID" value="NC_018027.1"/>
</dbReference>
<dbReference type="KEGG" id="mcb:Mycch_2711"/>
<dbReference type="OrthoDB" id="3787288at2"/>
<dbReference type="InterPro" id="IPR035965">
    <property type="entry name" value="PAS-like_dom_sf"/>
</dbReference>
<name>I4BJL6_MYCCN</name>
<dbReference type="InterPro" id="IPR036388">
    <property type="entry name" value="WH-like_DNA-bd_sf"/>
</dbReference>
<feature type="domain" description="ANTAR" evidence="1">
    <location>
        <begin position="124"/>
        <end position="185"/>
    </location>
</feature>
<dbReference type="STRING" id="710421.Mycch_2711"/>
<dbReference type="AlphaFoldDB" id="I4BJL6"/>
<dbReference type="Pfam" id="PF08447">
    <property type="entry name" value="PAS_3"/>
    <property type="match status" value="1"/>
</dbReference>
<dbReference type="eggNOG" id="COG3707">
    <property type="taxonomic scope" value="Bacteria"/>
</dbReference>
<evidence type="ECO:0000313" key="2">
    <source>
        <dbReference type="EMBL" id="AFM17473.1"/>
    </source>
</evidence>
<dbReference type="PATRIC" id="fig|710421.3.peg.2698"/>
<organism evidence="2 3">
    <name type="scientific">Mycolicibacterium chubuense (strain NBB4)</name>
    <name type="common">Mycobacterium chubuense</name>
    <dbReference type="NCBI Taxonomy" id="710421"/>
    <lineage>
        <taxon>Bacteria</taxon>
        <taxon>Bacillati</taxon>
        <taxon>Actinomycetota</taxon>
        <taxon>Actinomycetes</taxon>
        <taxon>Mycobacteriales</taxon>
        <taxon>Mycobacteriaceae</taxon>
        <taxon>Mycolicibacterium</taxon>
    </lineage>
</organism>
<dbReference type="Proteomes" id="UP000006057">
    <property type="component" value="Chromosome"/>
</dbReference>
<protein>
    <submittedName>
        <fullName evidence="2">RNA-binding protein with PAS domain</fullName>
    </submittedName>
</protein>
<dbReference type="PROSITE" id="PS50921">
    <property type="entry name" value="ANTAR"/>
    <property type="match status" value="1"/>
</dbReference>
<dbReference type="InterPro" id="IPR005561">
    <property type="entry name" value="ANTAR"/>
</dbReference>
<dbReference type="GO" id="GO:0003723">
    <property type="term" value="F:RNA binding"/>
    <property type="evidence" value="ECO:0007669"/>
    <property type="project" value="InterPro"/>
</dbReference>
<dbReference type="Gene3D" id="3.30.450.20">
    <property type="entry name" value="PAS domain"/>
    <property type="match status" value="1"/>
</dbReference>
<evidence type="ECO:0000313" key="3">
    <source>
        <dbReference type="Proteomes" id="UP000006057"/>
    </source>
</evidence>
<evidence type="ECO:0000259" key="1">
    <source>
        <dbReference type="PROSITE" id="PS50921"/>
    </source>
</evidence>
<proteinExistence type="predicted"/>
<dbReference type="Gene3D" id="1.10.10.10">
    <property type="entry name" value="Winged helix-like DNA-binding domain superfamily/Winged helix DNA-binding domain"/>
    <property type="match status" value="1"/>
</dbReference>
<dbReference type="SMART" id="SM01012">
    <property type="entry name" value="ANTAR"/>
    <property type="match status" value="1"/>
</dbReference>
<dbReference type="SUPFAM" id="SSF55785">
    <property type="entry name" value="PYP-like sensor domain (PAS domain)"/>
    <property type="match status" value="1"/>
</dbReference>
<accession>I4BJL6</accession>